<feature type="region of interest" description="Disordered" evidence="1">
    <location>
        <begin position="1"/>
        <end position="60"/>
    </location>
</feature>
<evidence type="ECO:0000256" key="1">
    <source>
        <dbReference type="SAM" id="MobiDB-lite"/>
    </source>
</evidence>
<evidence type="ECO:0000313" key="3">
    <source>
        <dbReference type="Proteomes" id="UP000310636"/>
    </source>
</evidence>
<evidence type="ECO:0000313" key="2">
    <source>
        <dbReference type="EMBL" id="THF77135.1"/>
    </source>
</evidence>
<keyword evidence="3" id="KW-1185">Reference proteome</keyword>
<dbReference type="RefSeq" id="WP_136371083.1">
    <property type="nucleotide sequence ID" value="NZ_SSOB01000021.1"/>
</dbReference>
<feature type="compositionally biased region" description="Polar residues" evidence="1">
    <location>
        <begin position="1"/>
        <end position="20"/>
    </location>
</feature>
<accession>A0A4S4BQS2</accession>
<protein>
    <submittedName>
        <fullName evidence="2">Uncharacterized protein</fullName>
    </submittedName>
</protein>
<proteinExistence type="predicted"/>
<organism evidence="2 3">
    <name type="scientific">Cohnella fermenti</name>
    <dbReference type="NCBI Taxonomy" id="2565925"/>
    <lineage>
        <taxon>Bacteria</taxon>
        <taxon>Bacillati</taxon>
        <taxon>Bacillota</taxon>
        <taxon>Bacilli</taxon>
        <taxon>Bacillales</taxon>
        <taxon>Paenibacillaceae</taxon>
        <taxon>Cohnella</taxon>
    </lineage>
</organism>
<gene>
    <name evidence="2" type="ORF">E6C55_17380</name>
</gene>
<dbReference type="Proteomes" id="UP000310636">
    <property type="component" value="Unassembled WGS sequence"/>
</dbReference>
<name>A0A4S4BQS2_9BACL</name>
<reference evidence="2 3" key="1">
    <citation type="submission" date="2019-04" db="EMBL/GenBank/DDBJ databases">
        <title>Cohnella sp. nov. isolated from preserved vegetables.</title>
        <authorList>
            <person name="Lin S.-Y."/>
            <person name="Hung M.-H."/>
            <person name="Young C.-C."/>
        </authorList>
    </citation>
    <scope>NUCLEOTIDE SEQUENCE [LARGE SCALE GENOMIC DNA]</scope>
    <source>
        <strain evidence="2 3">CC-MHH1044</strain>
    </source>
</reference>
<dbReference type="AlphaFoldDB" id="A0A4S4BQS2"/>
<comment type="caution">
    <text evidence="2">The sequence shown here is derived from an EMBL/GenBank/DDBJ whole genome shotgun (WGS) entry which is preliminary data.</text>
</comment>
<dbReference type="EMBL" id="SSOB01000021">
    <property type="protein sequence ID" value="THF77135.1"/>
    <property type="molecule type" value="Genomic_DNA"/>
</dbReference>
<feature type="compositionally biased region" description="Low complexity" evidence="1">
    <location>
        <begin position="24"/>
        <end position="35"/>
    </location>
</feature>
<sequence>MSSENENNGAQNRLSESELNQVAGGSLLGSIGLNGKIDKGSGTSEKPPFTTLPIDIKPSE</sequence>